<feature type="non-terminal residue" evidence="1">
    <location>
        <position position="201"/>
    </location>
</feature>
<sequence length="201" mass="23023">MHLVTHYFFFRFGLVGKTKLQDEETQAHERLIAKLSEVDVKKLTCNDPLTNNVIDLGANYLQIPDDDFEVLAGERAGIRKLKKDPLIKNVCAEFVKKRGEASNSYKLVLSQSEKVVHDRWVEESYGRERIARNVTDILLQEVKSNALHKVLRGSEGSKVEIVSRLIDAVMWRLPLEYDVEVNGKVLLVKTENCNIIVMQEE</sequence>
<organism evidence="1 2">
    <name type="scientific">Cetraspora pellucida</name>
    <dbReference type="NCBI Taxonomy" id="1433469"/>
    <lineage>
        <taxon>Eukaryota</taxon>
        <taxon>Fungi</taxon>
        <taxon>Fungi incertae sedis</taxon>
        <taxon>Mucoromycota</taxon>
        <taxon>Glomeromycotina</taxon>
        <taxon>Glomeromycetes</taxon>
        <taxon>Diversisporales</taxon>
        <taxon>Gigasporaceae</taxon>
        <taxon>Cetraspora</taxon>
    </lineage>
</organism>
<protein>
    <submittedName>
        <fullName evidence="1">17288_t:CDS:1</fullName>
    </submittedName>
</protein>
<gene>
    <name evidence="1" type="ORF">SPELUC_LOCUS2512</name>
</gene>
<comment type="caution">
    <text evidence="1">The sequence shown here is derived from an EMBL/GenBank/DDBJ whole genome shotgun (WGS) entry which is preliminary data.</text>
</comment>
<reference evidence="1" key="1">
    <citation type="submission" date="2021-06" db="EMBL/GenBank/DDBJ databases">
        <authorList>
            <person name="Kallberg Y."/>
            <person name="Tangrot J."/>
            <person name="Rosling A."/>
        </authorList>
    </citation>
    <scope>NUCLEOTIDE SEQUENCE</scope>
    <source>
        <strain evidence="1">28 12/20/2015</strain>
    </source>
</reference>
<name>A0ACA9KTT2_9GLOM</name>
<accession>A0ACA9KTT2</accession>
<dbReference type="Proteomes" id="UP000789366">
    <property type="component" value="Unassembled WGS sequence"/>
</dbReference>
<keyword evidence="2" id="KW-1185">Reference proteome</keyword>
<evidence type="ECO:0000313" key="2">
    <source>
        <dbReference type="Proteomes" id="UP000789366"/>
    </source>
</evidence>
<dbReference type="EMBL" id="CAJVPW010001685">
    <property type="protein sequence ID" value="CAG8489861.1"/>
    <property type="molecule type" value="Genomic_DNA"/>
</dbReference>
<proteinExistence type="predicted"/>
<evidence type="ECO:0000313" key="1">
    <source>
        <dbReference type="EMBL" id="CAG8489861.1"/>
    </source>
</evidence>